<dbReference type="EMBL" id="KQ086015">
    <property type="protein sequence ID" value="KLO10848.1"/>
    <property type="molecule type" value="Genomic_DNA"/>
</dbReference>
<dbReference type="OrthoDB" id="10031169at2759"/>
<dbReference type="Pfam" id="PF17900">
    <property type="entry name" value="Peptidase_M1_N"/>
    <property type="match status" value="1"/>
</dbReference>
<dbReference type="PANTHER" id="PTHR11533">
    <property type="entry name" value="PROTEASE M1 ZINC METALLOPROTEASE"/>
    <property type="match status" value="1"/>
</dbReference>
<dbReference type="PANTHER" id="PTHR11533:SF174">
    <property type="entry name" value="PUROMYCIN-SENSITIVE AMINOPEPTIDASE-RELATED"/>
    <property type="match status" value="1"/>
</dbReference>
<feature type="domain" description="ERAP1-like C-terminal" evidence="3">
    <location>
        <begin position="424"/>
        <end position="516"/>
    </location>
</feature>
<sequence>MTGFSRCLLGSFFVKFFLPAAAILDSLESFRKHTRSISGAEISLKLSTHGQREFKLASCARNGIMCVTIMAAVTASTSSLTVSEDEQRLPFSVKPVHYDLTIRTDLEKLEFDGWVSITLNVQKETSRLVFHSSDLTFSDIVLHKESPDIKETPVTQTRDTVTERAIELPSDLQCGSTVILQAKFQGLLTADIMGHYRSSLKNEGKEVYYSLTVSLITFIAANLNPLKPTAARRGFPCWGCWRPFIGEEVLQGVTIYLKDHLFGSSVSNDLWEGVIKAAKRDATPFGYHASGKHIVDRSIVLSEREMVIPLDTSKPFNLNSDTTSVYRRSQLAQEAVKKDSFLTLNDRLGLVHDVFALANAGYTEISTALNLVDNLRKKEEDSRDIRVTQSLLIGLAVKYGGKKEYEAVKAMFEKPELRPLVKQRYQDYYIFFAYLSNNRKTSRRVASFFKEHYDEFRERFSKNMRLNYLVSYTFKRLASDADVEDVEEFFKFDTIFSDEDVPKFNLVLRQTLDNIRFNAELIKRSTGDIVQYLGNWTKTVNA</sequence>
<keyword evidence="2" id="KW-0732">Signal</keyword>
<dbReference type="GO" id="GO:0005737">
    <property type="term" value="C:cytoplasm"/>
    <property type="evidence" value="ECO:0007669"/>
    <property type="project" value="TreeGrafter"/>
</dbReference>
<evidence type="ECO:0000313" key="5">
    <source>
        <dbReference type="EMBL" id="KLO10848.1"/>
    </source>
</evidence>
<dbReference type="InterPro" id="IPR024571">
    <property type="entry name" value="ERAP1-like_C_dom"/>
</dbReference>
<protein>
    <submittedName>
        <fullName evidence="5">Uncharacterized protein</fullName>
    </submittedName>
</protein>
<name>A0A0H2RN18_9AGAM</name>
<dbReference type="InterPro" id="IPR045357">
    <property type="entry name" value="Aminopeptidase_N-like_N"/>
</dbReference>
<dbReference type="GO" id="GO:0005615">
    <property type="term" value="C:extracellular space"/>
    <property type="evidence" value="ECO:0007669"/>
    <property type="project" value="TreeGrafter"/>
</dbReference>
<dbReference type="Gene3D" id="1.25.50.20">
    <property type="match status" value="2"/>
</dbReference>
<keyword evidence="6" id="KW-1185">Reference proteome</keyword>
<feature type="signal peptide" evidence="2">
    <location>
        <begin position="1"/>
        <end position="22"/>
    </location>
</feature>
<reference evidence="5 6" key="1">
    <citation type="submission" date="2015-04" db="EMBL/GenBank/DDBJ databases">
        <title>Complete genome sequence of Schizopora paradoxa KUC8140, a cosmopolitan wood degrader in East Asia.</title>
        <authorList>
            <consortium name="DOE Joint Genome Institute"/>
            <person name="Min B."/>
            <person name="Park H."/>
            <person name="Jang Y."/>
            <person name="Kim J.-J."/>
            <person name="Kim K.H."/>
            <person name="Pangilinan J."/>
            <person name="Lipzen A."/>
            <person name="Riley R."/>
            <person name="Grigoriev I.V."/>
            <person name="Spatafora J.W."/>
            <person name="Choi I.-G."/>
        </authorList>
    </citation>
    <scope>NUCLEOTIDE SEQUENCE [LARGE SCALE GENOMIC DNA]</scope>
    <source>
        <strain evidence="5 6">KUC8140</strain>
    </source>
</reference>
<dbReference type="GO" id="GO:0042277">
    <property type="term" value="F:peptide binding"/>
    <property type="evidence" value="ECO:0007669"/>
    <property type="project" value="TreeGrafter"/>
</dbReference>
<evidence type="ECO:0000259" key="3">
    <source>
        <dbReference type="Pfam" id="PF11838"/>
    </source>
</evidence>
<dbReference type="SUPFAM" id="SSF63737">
    <property type="entry name" value="Leukotriene A4 hydrolase N-terminal domain"/>
    <property type="match status" value="1"/>
</dbReference>
<feature type="chain" id="PRO_5005201657" evidence="2">
    <location>
        <begin position="23"/>
        <end position="542"/>
    </location>
</feature>
<dbReference type="Proteomes" id="UP000053477">
    <property type="component" value="Unassembled WGS sequence"/>
</dbReference>
<evidence type="ECO:0000313" key="6">
    <source>
        <dbReference type="Proteomes" id="UP000053477"/>
    </source>
</evidence>
<organism evidence="5 6">
    <name type="scientific">Schizopora paradoxa</name>
    <dbReference type="NCBI Taxonomy" id="27342"/>
    <lineage>
        <taxon>Eukaryota</taxon>
        <taxon>Fungi</taxon>
        <taxon>Dikarya</taxon>
        <taxon>Basidiomycota</taxon>
        <taxon>Agaricomycotina</taxon>
        <taxon>Agaricomycetes</taxon>
        <taxon>Hymenochaetales</taxon>
        <taxon>Schizoporaceae</taxon>
        <taxon>Schizopora</taxon>
    </lineage>
</organism>
<dbReference type="Pfam" id="PF11838">
    <property type="entry name" value="ERAP1_C"/>
    <property type="match status" value="1"/>
</dbReference>
<dbReference type="GO" id="GO:0070006">
    <property type="term" value="F:metalloaminopeptidase activity"/>
    <property type="evidence" value="ECO:0007669"/>
    <property type="project" value="TreeGrafter"/>
</dbReference>
<dbReference type="GO" id="GO:0008270">
    <property type="term" value="F:zinc ion binding"/>
    <property type="evidence" value="ECO:0007669"/>
    <property type="project" value="TreeGrafter"/>
</dbReference>
<dbReference type="InterPro" id="IPR042097">
    <property type="entry name" value="Aminopeptidase_N-like_N_sf"/>
</dbReference>
<dbReference type="GO" id="GO:0016020">
    <property type="term" value="C:membrane"/>
    <property type="evidence" value="ECO:0007669"/>
    <property type="project" value="TreeGrafter"/>
</dbReference>
<feature type="domain" description="Aminopeptidase N-like N-terminal" evidence="4">
    <location>
        <begin position="94"/>
        <end position="238"/>
    </location>
</feature>
<gene>
    <name evidence="5" type="ORF">SCHPADRAFT_976496</name>
</gene>
<evidence type="ECO:0000259" key="4">
    <source>
        <dbReference type="Pfam" id="PF17900"/>
    </source>
</evidence>
<dbReference type="GO" id="GO:0043171">
    <property type="term" value="P:peptide catabolic process"/>
    <property type="evidence" value="ECO:0007669"/>
    <property type="project" value="TreeGrafter"/>
</dbReference>
<dbReference type="AlphaFoldDB" id="A0A0H2RN18"/>
<proteinExistence type="inferred from homology"/>
<evidence type="ECO:0000256" key="1">
    <source>
        <dbReference type="ARBA" id="ARBA00010136"/>
    </source>
</evidence>
<dbReference type="STRING" id="27342.A0A0H2RN18"/>
<dbReference type="InterPro" id="IPR050344">
    <property type="entry name" value="Peptidase_M1_aminopeptidases"/>
</dbReference>
<dbReference type="GO" id="GO:0006508">
    <property type="term" value="P:proteolysis"/>
    <property type="evidence" value="ECO:0007669"/>
    <property type="project" value="TreeGrafter"/>
</dbReference>
<dbReference type="Gene3D" id="2.60.40.1730">
    <property type="entry name" value="tricorn interacting facor f3 domain"/>
    <property type="match status" value="1"/>
</dbReference>
<comment type="similarity">
    <text evidence="1">Belongs to the peptidase M1 family.</text>
</comment>
<accession>A0A0H2RN18</accession>
<dbReference type="InParanoid" id="A0A0H2RN18"/>
<evidence type="ECO:0000256" key="2">
    <source>
        <dbReference type="SAM" id="SignalP"/>
    </source>
</evidence>